<dbReference type="PANTHER" id="PTHR44591:SF3">
    <property type="entry name" value="RESPONSE REGULATORY DOMAIN-CONTAINING PROTEIN"/>
    <property type="match status" value="1"/>
</dbReference>
<protein>
    <submittedName>
        <fullName evidence="5">Two-component response regulator</fullName>
    </submittedName>
</protein>
<dbReference type="EMBL" id="JELX01001507">
    <property type="protein sequence ID" value="KYF58739.1"/>
    <property type="molecule type" value="Genomic_DNA"/>
</dbReference>
<reference evidence="5 6" key="1">
    <citation type="submission" date="2014-02" db="EMBL/GenBank/DDBJ databases">
        <title>The small core and large imbalanced accessory genome model reveals a collaborative survival strategy of Sorangium cellulosum strains in nature.</title>
        <authorList>
            <person name="Han K."/>
            <person name="Peng R."/>
            <person name="Blom J."/>
            <person name="Li Y.-Z."/>
        </authorList>
    </citation>
    <scope>NUCLEOTIDE SEQUENCE [LARGE SCALE GENOMIC DNA]</scope>
    <source>
        <strain evidence="5 6">So0157-18</strain>
    </source>
</reference>
<name>A0A150PST6_SORCE</name>
<evidence type="ECO:0000256" key="3">
    <source>
        <dbReference type="SAM" id="MobiDB-lite"/>
    </source>
</evidence>
<dbReference type="CDD" id="cd00156">
    <property type="entry name" value="REC"/>
    <property type="match status" value="1"/>
</dbReference>
<evidence type="ECO:0000313" key="5">
    <source>
        <dbReference type="EMBL" id="KYF58739.1"/>
    </source>
</evidence>
<dbReference type="InterPro" id="IPR050595">
    <property type="entry name" value="Bact_response_regulator"/>
</dbReference>
<dbReference type="PANTHER" id="PTHR44591">
    <property type="entry name" value="STRESS RESPONSE REGULATOR PROTEIN 1"/>
    <property type="match status" value="1"/>
</dbReference>
<gene>
    <name evidence="5" type="ORF">BE04_49975</name>
</gene>
<evidence type="ECO:0000256" key="2">
    <source>
        <dbReference type="PROSITE-ProRule" id="PRU00169"/>
    </source>
</evidence>
<accession>A0A150PST6</accession>
<dbReference type="PROSITE" id="PS50110">
    <property type="entry name" value="RESPONSE_REGULATORY"/>
    <property type="match status" value="1"/>
</dbReference>
<dbReference type="SMART" id="SM00448">
    <property type="entry name" value="REC"/>
    <property type="match status" value="1"/>
</dbReference>
<dbReference type="AlphaFoldDB" id="A0A150PST6"/>
<feature type="compositionally biased region" description="Low complexity" evidence="3">
    <location>
        <begin position="23"/>
        <end position="36"/>
    </location>
</feature>
<dbReference type="Proteomes" id="UP000075604">
    <property type="component" value="Unassembled WGS sequence"/>
</dbReference>
<dbReference type="GO" id="GO:0000160">
    <property type="term" value="P:phosphorelay signal transduction system"/>
    <property type="evidence" value="ECO:0007669"/>
    <property type="project" value="InterPro"/>
</dbReference>
<dbReference type="Gene3D" id="3.40.50.2300">
    <property type="match status" value="1"/>
</dbReference>
<dbReference type="InterPro" id="IPR011006">
    <property type="entry name" value="CheY-like_superfamily"/>
</dbReference>
<evidence type="ECO:0000259" key="4">
    <source>
        <dbReference type="PROSITE" id="PS50110"/>
    </source>
</evidence>
<feature type="compositionally biased region" description="Basic and acidic residues" evidence="3">
    <location>
        <begin position="8"/>
        <end position="19"/>
    </location>
</feature>
<comment type="caution">
    <text evidence="5">The sequence shown here is derived from an EMBL/GenBank/DDBJ whole genome shotgun (WGS) entry which is preliminary data.</text>
</comment>
<evidence type="ECO:0000313" key="6">
    <source>
        <dbReference type="Proteomes" id="UP000075604"/>
    </source>
</evidence>
<feature type="domain" description="Response regulatory" evidence="4">
    <location>
        <begin position="51"/>
        <end position="164"/>
    </location>
</feature>
<keyword evidence="1 2" id="KW-0597">Phosphoprotein</keyword>
<sequence length="164" mass="16789">MVANGPRSGDKDDAPRDPEPGDDGVAAGDPSAAARAPGRDAAEGGPARSRAILVIEDDQGVSDALVGVLSDEGYQVMAARNGAEALARLRDAPAPALIVLDLMMPMMDGYAFRAEQLRIPAIADVPVVVLTAGASPRAAELGPVDILKKPVNLAALLDAVGRYV</sequence>
<dbReference type="Pfam" id="PF00072">
    <property type="entry name" value="Response_reg"/>
    <property type="match status" value="1"/>
</dbReference>
<proteinExistence type="predicted"/>
<evidence type="ECO:0000256" key="1">
    <source>
        <dbReference type="ARBA" id="ARBA00022553"/>
    </source>
</evidence>
<dbReference type="InterPro" id="IPR001789">
    <property type="entry name" value="Sig_transdc_resp-reg_receiver"/>
</dbReference>
<dbReference type="SUPFAM" id="SSF52172">
    <property type="entry name" value="CheY-like"/>
    <property type="match status" value="1"/>
</dbReference>
<feature type="modified residue" description="4-aspartylphosphate" evidence="2">
    <location>
        <position position="101"/>
    </location>
</feature>
<feature type="region of interest" description="Disordered" evidence="3">
    <location>
        <begin position="1"/>
        <end position="45"/>
    </location>
</feature>
<organism evidence="5 6">
    <name type="scientific">Sorangium cellulosum</name>
    <name type="common">Polyangium cellulosum</name>
    <dbReference type="NCBI Taxonomy" id="56"/>
    <lineage>
        <taxon>Bacteria</taxon>
        <taxon>Pseudomonadati</taxon>
        <taxon>Myxococcota</taxon>
        <taxon>Polyangia</taxon>
        <taxon>Polyangiales</taxon>
        <taxon>Polyangiaceae</taxon>
        <taxon>Sorangium</taxon>
    </lineage>
</organism>